<keyword evidence="5 6" id="KW-0472">Membrane</keyword>
<comment type="caution">
    <text evidence="7">The sequence shown here is derived from an EMBL/GenBank/DDBJ whole genome shotgun (WGS) entry which is preliminary data.</text>
</comment>
<dbReference type="InterPro" id="IPR002797">
    <property type="entry name" value="Polysacc_synth"/>
</dbReference>
<feature type="transmembrane region" description="Helical" evidence="6">
    <location>
        <begin position="442"/>
        <end position="466"/>
    </location>
</feature>
<dbReference type="CDD" id="cd13124">
    <property type="entry name" value="MATE_SpoVB_like"/>
    <property type="match status" value="1"/>
</dbReference>
<feature type="transmembrane region" description="Helical" evidence="6">
    <location>
        <begin position="183"/>
        <end position="203"/>
    </location>
</feature>
<comment type="subcellular location">
    <subcellularLocation>
        <location evidence="1">Cell membrane</location>
        <topology evidence="1">Multi-pass membrane protein</topology>
    </subcellularLocation>
</comment>
<proteinExistence type="predicted"/>
<keyword evidence="8" id="KW-1185">Reference proteome</keyword>
<dbReference type="Proteomes" id="UP000019102">
    <property type="component" value="Unassembled WGS sequence"/>
</dbReference>
<dbReference type="Pfam" id="PF01943">
    <property type="entry name" value="Polysacc_synt"/>
    <property type="match status" value="1"/>
</dbReference>
<dbReference type="eggNOG" id="COG2244">
    <property type="taxonomic scope" value="Bacteria"/>
</dbReference>
<feature type="transmembrane region" description="Helical" evidence="6">
    <location>
        <begin position="84"/>
        <end position="108"/>
    </location>
</feature>
<feature type="transmembrane region" description="Helical" evidence="6">
    <location>
        <begin position="356"/>
        <end position="378"/>
    </location>
</feature>
<dbReference type="EMBL" id="BAVS01000041">
    <property type="protein sequence ID" value="GAE95167.1"/>
    <property type="molecule type" value="Genomic_DNA"/>
</dbReference>
<feature type="transmembrane region" description="Helical" evidence="6">
    <location>
        <begin position="120"/>
        <end position="139"/>
    </location>
</feature>
<evidence type="ECO:0000256" key="1">
    <source>
        <dbReference type="ARBA" id="ARBA00004651"/>
    </source>
</evidence>
<name>W4VPN5_9BACI</name>
<dbReference type="GO" id="GO:0005886">
    <property type="term" value="C:plasma membrane"/>
    <property type="evidence" value="ECO:0007669"/>
    <property type="project" value="UniProtKB-SubCell"/>
</dbReference>
<dbReference type="STRING" id="1298598.JCM21714_4380"/>
<dbReference type="PANTHER" id="PTHR30250:SF29">
    <property type="entry name" value="POLYSACCHARIDE BIOSYNTHESIS PROTEIN C-TERMINAL DOMAIN-CONTAINING PROTEIN"/>
    <property type="match status" value="1"/>
</dbReference>
<feature type="transmembrane region" description="Helical" evidence="6">
    <location>
        <begin position="40"/>
        <end position="63"/>
    </location>
</feature>
<dbReference type="RefSeq" id="WP_035725943.1">
    <property type="nucleotide sequence ID" value="NZ_BAVS01000041.1"/>
</dbReference>
<evidence type="ECO:0000256" key="2">
    <source>
        <dbReference type="ARBA" id="ARBA00022475"/>
    </source>
</evidence>
<feature type="transmembrane region" description="Helical" evidence="6">
    <location>
        <begin position="324"/>
        <end position="344"/>
    </location>
</feature>
<dbReference type="PANTHER" id="PTHR30250">
    <property type="entry name" value="PST FAMILY PREDICTED COLANIC ACID TRANSPORTER"/>
    <property type="match status" value="1"/>
</dbReference>
<dbReference type="PIRSF" id="PIRSF038958">
    <property type="entry name" value="PG_synth_SpoVB"/>
    <property type="match status" value="1"/>
</dbReference>
<reference evidence="7 8" key="1">
    <citation type="journal article" date="2014" name="Genome Announc.">
        <title>Draft Genome Sequence of the Boron-Tolerant and Moderately Halotolerant Bacterium Gracilibacillus boraciitolerans JCM 21714T.</title>
        <authorList>
            <person name="Ahmed I."/>
            <person name="Oshima K."/>
            <person name="Suda W."/>
            <person name="Kitamura K."/>
            <person name="Iida T."/>
            <person name="Ohmori Y."/>
            <person name="Fujiwara T."/>
            <person name="Hattori M."/>
            <person name="Ohkuma M."/>
        </authorList>
    </citation>
    <scope>NUCLEOTIDE SEQUENCE [LARGE SCALE GENOMIC DNA]</scope>
    <source>
        <strain evidence="7 8">JCM 21714</strain>
    </source>
</reference>
<feature type="transmembrane region" description="Helical" evidence="6">
    <location>
        <begin position="413"/>
        <end position="430"/>
    </location>
</feature>
<organism evidence="7 8">
    <name type="scientific">Gracilibacillus boraciitolerans JCM 21714</name>
    <dbReference type="NCBI Taxonomy" id="1298598"/>
    <lineage>
        <taxon>Bacteria</taxon>
        <taxon>Bacillati</taxon>
        <taxon>Bacillota</taxon>
        <taxon>Bacilli</taxon>
        <taxon>Bacillales</taxon>
        <taxon>Bacillaceae</taxon>
        <taxon>Gracilibacillus</taxon>
    </lineage>
</organism>
<dbReference type="AlphaFoldDB" id="W4VPN5"/>
<evidence type="ECO:0000256" key="6">
    <source>
        <dbReference type="SAM" id="Phobius"/>
    </source>
</evidence>
<feature type="transmembrane region" description="Helical" evidence="6">
    <location>
        <begin position="387"/>
        <end position="407"/>
    </location>
</feature>
<feature type="transmembrane region" description="Helical" evidence="6">
    <location>
        <begin position="235"/>
        <end position="257"/>
    </location>
</feature>
<dbReference type="InterPro" id="IPR024923">
    <property type="entry name" value="PG_synth_SpoVB"/>
</dbReference>
<sequence length="518" mass="56234">MSKSTFVQSTVILTIATLISKILGSIFRIPLQNIAGDEVLGIFSLVYPVYMVALILSVAGLPLAISKLIAEAQTQSDRSSVRHIYITASILAITFGIVSFLLIFAFSVEIANLLGGSSTRLALIVVAGTLLVAPYMAVYRGFFQGMGDMKPTALSQVLEQFIRVGFILVIAYYLVNQGYSNEVIAGGVMIGSIIGALASLLYLRLTYQRFSDKPVSTAPYSFADFKKWSKTGLKVSIPIAIGSLTMALFNVVDSFTIPYGLKLTGTPVSDVNYLYGIYGRGLALVQIATVFATSIVLPLVPLITKKLANNDLEGTRQVIEKTHFMSHIISWPAAFGLLALTLPLNLGLFTNLEGSSMLAIINFSSVFTAFVLVGTGILQGMNLVRTAAVVILIGILLKIIGNLLFIPSLGIEGAAVASLIVYAVLMFININSIKKHFNFRFLNLKVFQIIMSSILIGVIIGAPTILLSINEWTRLQSLTYIAIAIVIGGIIYFILLLVFKVIDKSFFHNLPFMKMIQQ</sequence>
<evidence type="ECO:0000313" key="8">
    <source>
        <dbReference type="Proteomes" id="UP000019102"/>
    </source>
</evidence>
<evidence type="ECO:0000256" key="3">
    <source>
        <dbReference type="ARBA" id="ARBA00022692"/>
    </source>
</evidence>
<dbReference type="OrthoDB" id="9775950at2"/>
<gene>
    <name evidence="7" type="ORF">JCM21714_4380</name>
</gene>
<evidence type="ECO:0000313" key="7">
    <source>
        <dbReference type="EMBL" id="GAE95167.1"/>
    </source>
</evidence>
<protein>
    <submittedName>
        <fullName evidence="7">Polysaccharide biosynthesis protein CsaA</fullName>
    </submittedName>
</protein>
<dbReference type="InterPro" id="IPR050833">
    <property type="entry name" value="Poly_Biosynth_Transport"/>
</dbReference>
<keyword evidence="4 6" id="KW-1133">Transmembrane helix</keyword>
<evidence type="ECO:0000256" key="5">
    <source>
        <dbReference type="ARBA" id="ARBA00023136"/>
    </source>
</evidence>
<keyword evidence="2" id="KW-1003">Cell membrane</keyword>
<accession>W4VPN5</accession>
<evidence type="ECO:0000256" key="4">
    <source>
        <dbReference type="ARBA" id="ARBA00022989"/>
    </source>
</evidence>
<feature type="transmembrane region" description="Helical" evidence="6">
    <location>
        <begin position="277"/>
        <end position="303"/>
    </location>
</feature>
<keyword evidence="3 6" id="KW-0812">Transmembrane</keyword>
<feature type="transmembrane region" description="Helical" evidence="6">
    <location>
        <begin position="160"/>
        <end position="177"/>
    </location>
</feature>
<feature type="transmembrane region" description="Helical" evidence="6">
    <location>
        <begin position="478"/>
        <end position="499"/>
    </location>
</feature>